<keyword evidence="3" id="KW-1003">Cell membrane</keyword>
<dbReference type="InterPro" id="IPR020846">
    <property type="entry name" value="MFS_dom"/>
</dbReference>
<comment type="caution">
    <text evidence="10">The sequence shown here is derived from an EMBL/GenBank/DDBJ whole genome shotgun (WGS) entry which is preliminary data.</text>
</comment>
<feature type="transmembrane region" description="Helical" evidence="8">
    <location>
        <begin position="184"/>
        <end position="204"/>
    </location>
</feature>
<feature type="transmembrane region" description="Helical" evidence="8">
    <location>
        <begin position="216"/>
        <end position="236"/>
    </location>
</feature>
<dbReference type="PROSITE" id="PS50850">
    <property type="entry name" value="MFS"/>
    <property type="match status" value="1"/>
</dbReference>
<feature type="transmembrane region" description="Helical" evidence="8">
    <location>
        <begin position="90"/>
        <end position="109"/>
    </location>
</feature>
<evidence type="ECO:0000256" key="5">
    <source>
        <dbReference type="ARBA" id="ARBA00022989"/>
    </source>
</evidence>
<feature type="transmembrane region" description="Helical" evidence="8">
    <location>
        <begin position="501"/>
        <end position="534"/>
    </location>
</feature>
<feature type="transmembrane region" description="Helical" evidence="8">
    <location>
        <begin position="285"/>
        <end position="311"/>
    </location>
</feature>
<evidence type="ECO:0000313" key="11">
    <source>
        <dbReference type="Proteomes" id="UP000791080"/>
    </source>
</evidence>
<protein>
    <submittedName>
        <fullName evidence="10">Drug resistance transporter, EmrB/QacA subfamily</fullName>
    </submittedName>
</protein>
<feature type="transmembrane region" description="Helical" evidence="8">
    <location>
        <begin position="58"/>
        <end position="78"/>
    </location>
</feature>
<dbReference type="Gene3D" id="1.20.1250.20">
    <property type="entry name" value="MFS general substrate transporter like domains"/>
    <property type="match status" value="1"/>
</dbReference>
<feature type="transmembrane region" description="Helical" evidence="8">
    <location>
        <begin position="351"/>
        <end position="369"/>
    </location>
</feature>
<comment type="subcellular location">
    <subcellularLocation>
        <location evidence="1">Cell membrane</location>
        <topology evidence="1">Multi-pass membrane protein</topology>
    </subcellularLocation>
</comment>
<evidence type="ECO:0000256" key="7">
    <source>
        <dbReference type="SAM" id="MobiDB-lite"/>
    </source>
</evidence>
<organism evidence="10 11">
    <name type="scientific">Actinoalloteichus caeruleus DSM 43889</name>
    <dbReference type="NCBI Taxonomy" id="1120930"/>
    <lineage>
        <taxon>Bacteria</taxon>
        <taxon>Bacillati</taxon>
        <taxon>Actinomycetota</taxon>
        <taxon>Actinomycetes</taxon>
        <taxon>Pseudonocardiales</taxon>
        <taxon>Pseudonocardiaceae</taxon>
        <taxon>Actinoalloteichus</taxon>
        <taxon>Actinoalloteichus cyanogriseus</taxon>
    </lineage>
</organism>
<dbReference type="InterPro" id="IPR004638">
    <property type="entry name" value="EmrB-like"/>
</dbReference>
<feature type="region of interest" description="Disordered" evidence="7">
    <location>
        <begin position="540"/>
        <end position="580"/>
    </location>
</feature>
<reference evidence="10 11" key="1">
    <citation type="submission" date="2022-06" db="EMBL/GenBank/DDBJ databases">
        <title>Genomic Encyclopedia of Type Strains, Phase I: the one thousand microbial genomes (KMG-I) project.</title>
        <authorList>
            <person name="Kyrpides N."/>
        </authorList>
    </citation>
    <scope>NUCLEOTIDE SEQUENCE [LARGE SCALE GENOMIC DNA]</scope>
    <source>
        <strain evidence="10 11">DSM 43889</strain>
    </source>
</reference>
<keyword evidence="6 8" id="KW-0472">Membrane</keyword>
<dbReference type="PANTHER" id="PTHR23501:SF197">
    <property type="entry name" value="COMD"/>
    <property type="match status" value="1"/>
</dbReference>
<evidence type="ECO:0000256" key="3">
    <source>
        <dbReference type="ARBA" id="ARBA00022475"/>
    </source>
</evidence>
<dbReference type="CDD" id="cd17502">
    <property type="entry name" value="MFS_Azr1_MDR_like"/>
    <property type="match status" value="1"/>
</dbReference>
<dbReference type="Gene3D" id="1.20.1720.10">
    <property type="entry name" value="Multidrug resistance protein D"/>
    <property type="match status" value="1"/>
</dbReference>
<evidence type="ECO:0000256" key="1">
    <source>
        <dbReference type="ARBA" id="ARBA00004651"/>
    </source>
</evidence>
<feature type="domain" description="Major facilitator superfamily (MFS) profile" evidence="9">
    <location>
        <begin position="25"/>
        <end position="538"/>
    </location>
</feature>
<dbReference type="InterPro" id="IPR011701">
    <property type="entry name" value="MFS"/>
</dbReference>
<keyword evidence="5 8" id="KW-1133">Transmembrane helix</keyword>
<gene>
    <name evidence="10" type="ORF">G443_003716</name>
</gene>
<feature type="transmembrane region" description="Helical" evidence="8">
    <location>
        <begin position="421"/>
        <end position="439"/>
    </location>
</feature>
<keyword evidence="4 8" id="KW-0812">Transmembrane</keyword>
<feature type="transmembrane region" description="Helical" evidence="8">
    <location>
        <begin position="148"/>
        <end position="172"/>
    </location>
</feature>
<feature type="transmembrane region" description="Helical" evidence="8">
    <location>
        <begin position="21"/>
        <end position="38"/>
    </location>
</feature>
<feature type="transmembrane region" description="Helical" evidence="8">
    <location>
        <begin position="375"/>
        <end position="400"/>
    </location>
</feature>
<dbReference type="Pfam" id="PF07690">
    <property type="entry name" value="MFS_1"/>
    <property type="match status" value="1"/>
</dbReference>
<proteinExistence type="predicted"/>
<evidence type="ECO:0000256" key="6">
    <source>
        <dbReference type="ARBA" id="ARBA00023136"/>
    </source>
</evidence>
<dbReference type="Proteomes" id="UP000791080">
    <property type="component" value="Unassembled WGS sequence"/>
</dbReference>
<name>A0ABT1JP36_ACTCY</name>
<dbReference type="InterPro" id="IPR036259">
    <property type="entry name" value="MFS_trans_sf"/>
</dbReference>
<dbReference type="EMBL" id="AUBJ02000001">
    <property type="protein sequence ID" value="MCP2333446.1"/>
    <property type="molecule type" value="Genomic_DNA"/>
</dbReference>
<evidence type="ECO:0000256" key="8">
    <source>
        <dbReference type="SAM" id="Phobius"/>
    </source>
</evidence>
<feature type="transmembrane region" description="Helical" evidence="8">
    <location>
        <begin position="317"/>
        <end position="339"/>
    </location>
</feature>
<keyword evidence="2" id="KW-0813">Transport</keyword>
<evidence type="ECO:0000256" key="4">
    <source>
        <dbReference type="ARBA" id="ARBA00022692"/>
    </source>
</evidence>
<sequence>MADTARPATSPRPGHQYDHRQVLRVLSGLLIGMFLSALDQTVVATAMRTIADELHGQTIQAWATTAYLVTATVATPLYGKLSDLYGRRPVYLAAIGIFLLGSLLCGLAASMPQLAAFRAVQGLGGGGLFSLAFVIVSDLVPPRERGRYQAYFMAVFGSASLLGPVVGGLFAGAPDFLGLAGWRWIFLINVPIGIVAVLVVHRVLDLPVPGGGGRVDYLGAVALVVAVVPLLTVASHGREWGWGSPTSVLLYLVAGFGLLAFVLVERRSRDVALLPPHLFRIRTFVLGNVLNVLVGMAMFGSLAVLPLYLQIVRGHSAMVAGLLLLPQTLGNVVATIIVGHLITATGRVRRFAVFGSATSALALALLSTVRTDTPLALVGLHALLLGVGVGVAMQTLTLIVQIGAPRADLGSATSSSHFFRQIGGSAGTAVLLSVLFGLVGGRLEDSFAAARADPDFARHLTEPAVTGDPDNRPVLDAVTEDGRLLLDLDNTEFLATVDPVLAAPVLAAFASAAATAFLVGAVAAVLAFLVALLVPDARLAGREDPPTTPVAGVDAVTDPVTPETEVAGRPDDQASTRERP</sequence>
<keyword evidence="11" id="KW-1185">Reference proteome</keyword>
<evidence type="ECO:0000259" key="9">
    <source>
        <dbReference type="PROSITE" id="PS50850"/>
    </source>
</evidence>
<feature type="transmembrane region" description="Helical" evidence="8">
    <location>
        <begin position="115"/>
        <end position="136"/>
    </location>
</feature>
<feature type="compositionally biased region" description="Basic and acidic residues" evidence="7">
    <location>
        <begin position="566"/>
        <end position="580"/>
    </location>
</feature>
<dbReference type="RefSeq" id="WP_026419505.1">
    <property type="nucleotide sequence ID" value="NZ_AUBJ02000001.1"/>
</dbReference>
<dbReference type="NCBIfam" id="TIGR00711">
    <property type="entry name" value="efflux_EmrB"/>
    <property type="match status" value="1"/>
</dbReference>
<accession>A0ABT1JP36</accession>
<dbReference type="SUPFAM" id="SSF103473">
    <property type="entry name" value="MFS general substrate transporter"/>
    <property type="match status" value="1"/>
</dbReference>
<dbReference type="PANTHER" id="PTHR23501">
    <property type="entry name" value="MAJOR FACILITATOR SUPERFAMILY"/>
    <property type="match status" value="1"/>
</dbReference>
<evidence type="ECO:0000313" key="10">
    <source>
        <dbReference type="EMBL" id="MCP2333446.1"/>
    </source>
</evidence>
<evidence type="ECO:0000256" key="2">
    <source>
        <dbReference type="ARBA" id="ARBA00022448"/>
    </source>
</evidence>
<feature type="transmembrane region" description="Helical" evidence="8">
    <location>
        <begin position="248"/>
        <end position="264"/>
    </location>
</feature>